<comment type="caution">
    <text evidence="2">The sequence shown here is derived from an EMBL/GenBank/DDBJ whole genome shotgun (WGS) entry which is preliminary data.</text>
</comment>
<dbReference type="Pfam" id="PF11860">
    <property type="entry name" value="Muramidase"/>
    <property type="match status" value="1"/>
</dbReference>
<dbReference type="InterPro" id="IPR024408">
    <property type="entry name" value="Muramidase"/>
</dbReference>
<reference evidence="2 3" key="1">
    <citation type="submission" date="2024-07" db="EMBL/GenBank/DDBJ databases">
        <authorList>
            <person name="Dulla G.F.J."/>
            <person name="Delorm J.G."/>
        </authorList>
    </citation>
    <scope>NUCLEOTIDE SEQUENCE [LARGE SCALE GENOMIC DNA]</scope>
    <source>
        <strain evidence="2 3">JGD 233</strain>
    </source>
</reference>
<gene>
    <name evidence="2" type="ORF">ABW286_16675</name>
</gene>
<dbReference type="Proteomes" id="UP001554567">
    <property type="component" value="Unassembled WGS sequence"/>
</dbReference>
<organism evidence="2 3">
    <name type="scientific">Erwinia papayae</name>
    <dbReference type="NCBI Taxonomy" id="206499"/>
    <lineage>
        <taxon>Bacteria</taxon>
        <taxon>Pseudomonadati</taxon>
        <taxon>Pseudomonadota</taxon>
        <taxon>Gammaproteobacteria</taxon>
        <taxon>Enterobacterales</taxon>
        <taxon>Erwiniaceae</taxon>
        <taxon>Erwinia</taxon>
    </lineage>
</organism>
<accession>A0ABV3N4P5</accession>
<dbReference type="EMBL" id="JBFKZN010000008">
    <property type="protein sequence ID" value="MEW5290791.1"/>
    <property type="molecule type" value="Genomic_DNA"/>
</dbReference>
<feature type="domain" description="N-acetylmuramidase" evidence="1">
    <location>
        <begin position="2"/>
        <end position="49"/>
    </location>
</feature>
<evidence type="ECO:0000259" key="1">
    <source>
        <dbReference type="Pfam" id="PF11860"/>
    </source>
</evidence>
<proteinExistence type="predicted"/>
<name>A0ABV3N4P5_9GAMM</name>
<dbReference type="RefSeq" id="WP_367168170.1">
    <property type="nucleotide sequence ID" value="NZ_JBFKZN010000008.1"/>
</dbReference>
<protein>
    <submittedName>
        <fullName evidence="2">N-acetylmuramidase domain-containing protein</fullName>
    </submittedName>
</protein>
<evidence type="ECO:0000313" key="2">
    <source>
        <dbReference type="EMBL" id="MEW5290791.1"/>
    </source>
</evidence>
<evidence type="ECO:0000313" key="3">
    <source>
        <dbReference type="Proteomes" id="UP001554567"/>
    </source>
</evidence>
<keyword evidence="3" id="KW-1185">Reference proteome</keyword>
<sequence length="55" mass="6324">MNAVVNHISATPVLLNAIRTKSWSKFAYHYNGPGSKDKSYDTQMATYYNYALHHF</sequence>